<comment type="caution">
    <text evidence="4">The sequence shown here is derived from an EMBL/GenBank/DDBJ whole genome shotgun (WGS) entry which is preliminary data.</text>
</comment>
<dbReference type="InterPro" id="IPR013079">
    <property type="entry name" value="6Phosfructo_kin"/>
</dbReference>
<dbReference type="PRINTS" id="PR00991">
    <property type="entry name" value="6PFRUCTKNASE"/>
</dbReference>
<gene>
    <name evidence="4" type="primary">PFK26_2</name>
    <name evidence="4" type="ORF">LTR24_007873</name>
</gene>
<dbReference type="Gene3D" id="3.40.50.1240">
    <property type="entry name" value="Phosphoglycerate mutase-like"/>
    <property type="match status" value="1"/>
</dbReference>
<dbReference type="Pfam" id="PF01591">
    <property type="entry name" value="6PF2K"/>
    <property type="match status" value="1"/>
</dbReference>
<evidence type="ECO:0000256" key="2">
    <source>
        <dbReference type="ARBA" id="ARBA00022840"/>
    </source>
</evidence>
<name>A0ABR0K360_9EURO</name>
<evidence type="ECO:0000259" key="3">
    <source>
        <dbReference type="Pfam" id="PF01591"/>
    </source>
</evidence>
<keyword evidence="1" id="KW-0547">Nucleotide-binding</keyword>
<keyword evidence="5" id="KW-1185">Reference proteome</keyword>
<proteinExistence type="predicted"/>
<dbReference type="GO" id="GO:0003873">
    <property type="term" value="F:6-phosphofructo-2-kinase activity"/>
    <property type="evidence" value="ECO:0007669"/>
    <property type="project" value="UniProtKB-EC"/>
</dbReference>
<organism evidence="4 5">
    <name type="scientific">Lithohypha guttulata</name>
    <dbReference type="NCBI Taxonomy" id="1690604"/>
    <lineage>
        <taxon>Eukaryota</taxon>
        <taxon>Fungi</taxon>
        <taxon>Dikarya</taxon>
        <taxon>Ascomycota</taxon>
        <taxon>Pezizomycotina</taxon>
        <taxon>Eurotiomycetes</taxon>
        <taxon>Chaetothyriomycetidae</taxon>
        <taxon>Chaetothyriales</taxon>
        <taxon>Trichomeriaceae</taxon>
        <taxon>Lithohypha</taxon>
    </lineage>
</organism>
<dbReference type="Proteomes" id="UP001345013">
    <property type="component" value="Unassembled WGS sequence"/>
</dbReference>
<dbReference type="InterPro" id="IPR027417">
    <property type="entry name" value="P-loop_NTPase"/>
</dbReference>
<evidence type="ECO:0000313" key="5">
    <source>
        <dbReference type="Proteomes" id="UP001345013"/>
    </source>
</evidence>
<dbReference type="PIRSF" id="PIRSF000709">
    <property type="entry name" value="6PFK_2-Ptase"/>
    <property type="match status" value="1"/>
</dbReference>
<dbReference type="SUPFAM" id="SSF53254">
    <property type="entry name" value="Phosphoglycerate mutase-like"/>
    <property type="match status" value="1"/>
</dbReference>
<feature type="domain" description="6-phosphofructo-2-kinase" evidence="3">
    <location>
        <begin position="8"/>
        <end position="241"/>
    </location>
</feature>
<dbReference type="InterPro" id="IPR029033">
    <property type="entry name" value="His_PPase_superfam"/>
</dbReference>
<dbReference type="PANTHER" id="PTHR10606:SF32">
    <property type="entry name" value="6-PHOSPHOFRUCTO-2-KINASE 1"/>
    <property type="match status" value="1"/>
</dbReference>
<protein>
    <submittedName>
        <fullName evidence="4">6-phosphofructo-2-kinase</fullName>
        <ecNumber evidence="4">2.7.1.105</ecNumber>
    </submittedName>
</protein>
<dbReference type="InterPro" id="IPR013078">
    <property type="entry name" value="His_Pase_superF_clade-1"/>
</dbReference>
<evidence type="ECO:0000256" key="1">
    <source>
        <dbReference type="ARBA" id="ARBA00022741"/>
    </source>
</evidence>
<dbReference type="SMART" id="SM00855">
    <property type="entry name" value="PGAM"/>
    <property type="match status" value="1"/>
</dbReference>
<keyword evidence="2" id="KW-0067">ATP-binding</keyword>
<dbReference type="Gene3D" id="3.40.50.300">
    <property type="entry name" value="P-loop containing nucleotide triphosphate hydrolases"/>
    <property type="match status" value="1"/>
</dbReference>
<reference evidence="4 5" key="1">
    <citation type="submission" date="2023-08" db="EMBL/GenBank/DDBJ databases">
        <title>Black Yeasts Isolated from many extreme environments.</title>
        <authorList>
            <person name="Coleine C."/>
            <person name="Stajich J.E."/>
            <person name="Selbmann L."/>
        </authorList>
    </citation>
    <scope>NUCLEOTIDE SEQUENCE [LARGE SCALE GENOMIC DNA]</scope>
    <source>
        <strain evidence="4 5">CCFEE 5885</strain>
    </source>
</reference>
<dbReference type="EMBL" id="JAVRRG010000125">
    <property type="protein sequence ID" value="KAK5082616.1"/>
    <property type="molecule type" value="Genomic_DNA"/>
</dbReference>
<sequence>MTERHAMPSNKLIIVMVGLPARGKSYITKKLARYLNWLQLETTIFNVGERRRATACDCLEDESKTHATAPATSTAQHSADFFDPSNKRAVSQRDEIALSTLRELLDHLQVGNSRVAIFDATNSTVQRRNSILDTISQQKEEAPDVLFLESRCFDETLLEHNMRLKLKGPDYEKVDPALALVDFRNRVKMYETSYESLGDYEESLGVSYLKLIDVGRKLVAFNINGFLAAQTIEFLVNFHLSERQIWITRNGESEDDCVRRIGRHSPLSTTGQQYAQSMTKFILHQLSIWEKDKGTVPQDRKQKLNIWTSMMTQAIQTAQHFTTAQYMVKNSPLLNDLHAGKMTGMTFEEINQQYPREMADRKAAPVSYRWPGPGGEAHLDMIYRLRAVILELERSKDHILLITHRAVMRVLLTYFEGLSRDNIANVDVPLNTLYLVEPHPYGVSVKTFQFCADSQWFYEKKQ</sequence>
<dbReference type="PANTHER" id="PTHR10606">
    <property type="entry name" value="6-PHOSPHOFRUCTO-2-KINASE/FRUCTOSE-2,6-BISPHOSPHATASE"/>
    <property type="match status" value="1"/>
</dbReference>
<evidence type="ECO:0000313" key="4">
    <source>
        <dbReference type="EMBL" id="KAK5082616.1"/>
    </source>
</evidence>
<dbReference type="CDD" id="cd07067">
    <property type="entry name" value="HP_PGM_like"/>
    <property type="match status" value="1"/>
</dbReference>
<dbReference type="Pfam" id="PF00300">
    <property type="entry name" value="His_Phos_1"/>
    <property type="match status" value="1"/>
</dbReference>
<keyword evidence="4" id="KW-0808">Transferase</keyword>
<dbReference type="EC" id="2.7.1.105" evidence="4"/>
<dbReference type="InterPro" id="IPR003094">
    <property type="entry name" value="6Pfruct_kin"/>
</dbReference>
<accession>A0ABR0K360</accession>
<dbReference type="SUPFAM" id="SSF52540">
    <property type="entry name" value="P-loop containing nucleoside triphosphate hydrolases"/>
    <property type="match status" value="1"/>
</dbReference>